<evidence type="ECO:0000256" key="1">
    <source>
        <dbReference type="ARBA" id="ARBA00009437"/>
    </source>
</evidence>
<dbReference type="GO" id="GO:0003677">
    <property type="term" value="F:DNA binding"/>
    <property type="evidence" value="ECO:0007669"/>
    <property type="project" value="UniProtKB-KW"/>
</dbReference>
<dbReference type="EMBL" id="BSET01000001">
    <property type="protein sequence ID" value="GLK01451.1"/>
    <property type="molecule type" value="Genomic_DNA"/>
</dbReference>
<organism evidence="6 7">
    <name type="scientific">Microbacterium keratanolyticum</name>
    <dbReference type="NCBI Taxonomy" id="67574"/>
    <lineage>
        <taxon>Bacteria</taxon>
        <taxon>Bacillati</taxon>
        <taxon>Actinomycetota</taxon>
        <taxon>Actinomycetes</taxon>
        <taxon>Micrococcales</taxon>
        <taxon>Microbacteriaceae</taxon>
        <taxon>Microbacterium</taxon>
    </lineage>
</organism>
<dbReference type="PANTHER" id="PTHR30346:SF0">
    <property type="entry name" value="HCA OPERON TRANSCRIPTIONAL ACTIVATOR HCAR"/>
    <property type="match status" value="1"/>
</dbReference>
<dbReference type="Gene3D" id="3.40.190.10">
    <property type="entry name" value="Periplasmic binding protein-like II"/>
    <property type="match status" value="2"/>
</dbReference>
<dbReference type="SUPFAM" id="SSF53850">
    <property type="entry name" value="Periplasmic binding protein-like II"/>
    <property type="match status" value="1"/>
</dbReference>
<reference evidence="6" key="1">
    <citation type="journal article" date="2014" name="Int. J. Syst. Evol. Microbiol.">
        <title>Complete genome sequence of Corynebacterium casei LMG S-19264T (=DSM 44701T), isolated from a smear-ripened cheese.</title>
        <authorList>
            <consortium name="US DOE Joint Genome Institute (JGI-PGF)"/>
            <person name="Walter F."/>
            <person name="Albersmeier A."/>
            <person name="Kalinowski J."/>
            <person name="Ruckert C."/>
        </authorList>
    </citation>
    <scope>NUCLEOTIDE SEQUENCE</scope>
    <source>
        <strain evidence="6">VKM Ac-1958</strain>
    </source>
</reference>
<dbReference type="GO" id="GO:0003700">
    <property type="term" value="F:DNA-binding transcription factor activity"/>
    <property type="evidence" value="ECO:0007669"/>
    <property type="project" value="TreeGrafter"/>
</dbReference>
<dbReference type="Pfam" id="PF03466">
    <property type="entry name" value="LysR_substrate"/>
    <property type="match status" value="1"/>
</dbReference>
<keyword evidence="2" id="KW-0805">Transcription regulation</keyword>
<gene>
    <name evidence="6" type="ORF">GCM10017596_11660</name>
</gene>
<evidence type="ECO:0000256" key="4">
    <source>
        <dbReference type="ARBA" id="ARBA00023163"/>
    </source>
</evidence>
<comment type="caution">
    <text evidence="6">The sequence shown here is derived from an EMBL/GenBank/DDBJ whole genome shotgun (WGS) entry which is preliminary data.</text>
</comment>
<dbReference type="AlphaFoldDB" id="A0A9W6HR97"/>
<feature type="domain" description="LysR substrate-binding" evidence="5">
    <location>
        <begin position="7"/>
        <end position="196"/>
    </location>
</feature>
<keyword evidence="4" id="KW-0804">Transcription</keyword>
<evidence type="ECO:0000256" key="2">
    <source>
        <dbReference type="ARBA" id="ARBA00023015"/>
    </source>
</evidence>
<evidence type="ECO:0000313" key="7">
    <source>
        <dbReference type="Proteomes" id="UP001142325"/>
    </source>
</evidence>
<dbReference type="Proteomes" id="UP001142325">
    <property type="component" value="Unassembled WGS sequence"/>
</dbReference>
<evidence type="ECO:0000259" key="5">
    <source>
        <dbReference type="Pfam" id="PF03466"/>
    </source>
</evidence>
<comment type="similarity">
    <text evidence="1">Belongs to the LysR transcriptional regulatory family.</text>
</comment>
<dbReference type="PANTHER" id="PTHR30346">
    <property type="entry name" value="TRANSCRIPTIONAL DUAL REGULATOR HCAR-RELATED"/>
    <property type="match status" value="1"/>
</dbReference>
<evidence type="ECO:0000313" key="6">
    <source>
        <dbReference type="EMBL" id="GLK01451.1"/>
    </source>
</evidence>
<proteinExistence type="inferred from homology"/>
<dbReference type="GO" id="GO:0032993">
    <property type="term" value="C:protein-DNA complex"/>
    <property type="evidence" value="ECO:0007669"/>
    <property type="project" value="TreeGrafter"/>
</dbReference>
<evidence type="ECO:0000256" key="3">
    <source>
        <dbReference type="ARBA" id="ARBA00023125"/>
    </source>
</evidence>
<name>A0A9W6HR97_9MICO</name>
<keyword evidence="3" id="KW-0238">DNA-binding</keyword>
<dbReference type="InterPro" id="IPR005119">
    <property type="entry name" value="LysR_subst-bd"/>
</dbReference>
<keyword evidence="7" id="KW-1185">Reference proteome</keyword>
<sequence>MVEEEPRVFRLGIVPGATVGRWVDTWKQRMPHVAIEIVELSAQAQEQAFADERIDAALVRLPLTDPELQVIPLYEELPVVVASAESHLMAAEELDIADLAGEVVLTTHEDVLGPLDLPGTRPSTVQPLNTTQDAIATVAAGVGIVVVPMSLARLHHRKDAGYRVLRGGPRAPVGFAWPAARTTADVETFIGIIRGRTANSSR</sequence>
<reference evidence="6" key="2">
    <citation type="submission" date="2023-01" db="EMBL/GenBank/DDBJ databases">
        <authorList>
            <person name="Sun Q."/>
            <person name="Evtushenko L."/>
        </authorList>
    </citation>
    <scope>NUCLEOTIDE SEQUENCE</scope>
    <source>
        <strain evidence="6">VKM Ac-1958</strain>
    </source>
</reference>
<accession>A0A9W6HR97</accession>
<protein>
    <recommendedName>
        <fullName evidence="5">LysR substrate-binding domain-containing protein</fullName>
    </recommendedName>
</protein>